<dbReference type="PANTHER" id="PTHR10598:SF0">
    <property type="entry name" value="SET1_ASH2 HISTONE METHYLTRANSFERASE COMPLEX SUBUNIT ASH2"/>
    <property type="match status" value="1"/>
</dbReference>
<evidence type="ECO:0000259" key="4">
    <source>
        <dbReference type="PROSITE" id="PS50188"/>
    </source>
</evidence>
<evidence type="ECO:0000256" key="3">
    <source>
        <dbReference type="SAM" id="MobiDB-lite"/>
    </source>
</evidence>
<dbReference type="GO" id="GO:0000976">
    <property type="term" value="F:transcription cis-regulatory region binding"/>
    <property type="evidence" value="ECO:0007669"/>
    <property type="project" value="TreeGrafter"/>
</dbReference>
<evidence type="ECO:0000313" key="6">
    <source>
        <dbReference type="Proteomes" id="UP000594263"/>
    </source>
</evidence>
<dbReference type="SUPFAM" id="SSF49899">
    <property type="entry name" value="Concanavalin A-like lectins/glucanases"/>
    <property type="match status" value="1"/>
</dbReference>
<dbReference type="EnsemblPlants" id="Kaladp0045s0419.1.v1.1">
    <property type="protein sequence ID" value="Kaladp0045s0419.1.v1.1"/>
    <property type="gene ID" value="Kaladp0045s0419.v1.1"/>
</dbReference>
<proteinExistence type="predicted"/>
<dbReference type="PROSITE" id="PS50188">
    <property type="entry name" value="B302_SPRY"/>
    <property type="match status" value="1"/>
</dbReference>
<dbReference type="InterPro" id="IPR001870">
    <property type="entry name" value="B30.2/SPRY"/>
</dbReference>
<feature type="domain" description="B30.2/SPRY" evidence="4">
    <location>
        <begin position="186"/>
        <end position="405"/>
    </location>
</feature>
<dbReference type="SMART" id="SM00449">
    <property type="entry name" value="SPRY"/>
    <property type="match status" value="1"/>
</dbReference>
<dbReference type="GO" id="GO:0048188">
    <property type="term" value="C:Set1C/COMPASS complex"/>
    <property type="evidence" value="ECO:0007669"/>
    <property type="project" value="InterPro"/>
</dbReference>
<dbReference type="CDD" id="cd12872">
    <property type="entry name" value="SPRY_Ash2"/>
    <property type="match status" value="1"/>
</dbReference>
<dbReference type="InterPro" id="IPR013320">
    <property type="entry name" value="ConA-like_dom_sf"/>
</dbReference>
<feature type="region of interest" description="Disordered" evidence="3">
    <location>
        <begin position="425"/>
        <end position="448"/>
    </location>
</feature>
<dbReference type="OMA" id="SPDITIC"/>
<protein>
    <recommendedName>
        <fullName evidence="4">B30.2/SPRY domain-containing protein</fullName>
    </recommendedName>
</protein>
<organism evidence="5 6">
    <name type="scientific">Kalanchoe fedtschenkoi</name>
    <name type="common">Lavender scallops</name>
    <name type="synonym">South American air plant</name>
    <dbReference type="NCBI Taxonomy" id="63787"/>
    <lineage>
        <taxon>Eukaryota</taxon>
        <taxon>Viridiplantae</taxon>
        <taxon>Streptophyta</taxon>
        <taxon>Embryophyta</taxon>
        <taxon>Tracheophyta</taxon>
        <taxon>Spermatophyta</taxon>
        <taxon>Magnoliopsida</taxon>
        <taxon>eudicotyledons</taxon>
        <taxon>Gunneridae</taxon>
        <taxon>Pentapetalae</taxon>
        <taxon>Saxifragales</taxon>
        <taxon>Crassulaceae</taxon>
        <taxon>Kalanchoe</taxon>
    </lineage>
</organism>
<dbReference type="FunFam" id="2.60.120.920:FF:000043">
    <property type="entry name" value="Protein TRAUCO"/>
    <property type="match status" value="1"/>
</dbReference>
<feature type="compositionally biased region" description="Basic and acidic residues" evidence="3">
    <location>
        <begin position="428"/>
        <end position="440"/>
    </location>
</feature>
<accession>A0A7N0TU51</accession>
<evidence type="ECO:0000256" key="1">
    <source>
        <dbReference type="ARBA" id="ARBA00004123"/>
    </source>
</evidence>
<dbReference type="Pfam" id="PF00622">
    <property type="entry name" value="SPRY"/>
    <property type="match status" value="1"/>
</dbReference>
<keyword evidence="2" id="KW-0539">Nucleus</keyword>
<dbReference type="InterPro" id="IPR003877">
    <property type="entry name" value="SPRY_dom"/>
</dbReference>
<dbReference type="PANTHER" id="PTHR10598">
    <property type="entry name" value="SET1/ASH2 HISTONE METHYLTRANSFERASE COMPLEX SUBUNIT ASH2"/>
    <property type="match status" value="1"/>
</dbReference>
<feature type="region of interest" description="Disordered" evidence="3">
    <location>
        <begin position="42"/>
        <end position="143"/>
    </location>
</feature>
<name>A0A7N0TU51_KALFE</name>
<evidence type="ECO:0000256" key="2">
    <source>
        <dbReference type="ARBA" id="ARBA00023242"/>
    </source>
</evidence>
<keyword evidence="6" id="KW-1185">Reference proteome</keyword>
<comment type="subcellular location">
    <subcellularLocation>
        <location evidence="1">Nucleus</location>
    </subcellularLocation>
</comment>
<sequence>MDALKNIYEDDQQMEAAFTHSAPAGSNVKNANDVVAEPMPAQPMEAQPEQEMELTPTSKFVPAEDPDGDSEMVNNGKAVFDASSYMVSDEELSGEEGKMFPEGENEYSSDDEEDDLPPKKQRQLSSLVTTGEEAEESSAAGASAAAKKIKKKYTCVWTKPAPKKGKKKVKPANVRLAAPPPLEDAVLVTPMPKLSERCDDSPDITICLSKVYKAEKVDISEDRMSAGSTKGYRMVRATRGVLEGAWYFEIKVVHLGVSGHTRLGWSTDKGDLQAPVGYDANSYGYRDTDGDKVHKGIREQYGSEGYKEGDVIGFYINLPNGEMFAPKQSQVVWYKGQKYLYAPEEKNDCSHVVPGSCISFFKNGISQGIAYRDIHGGRFYPAASMYTLPNQQNCEVKFNFGPDFECFPSDFNDCPVPRPMVEVPYHGYDNRPEPKIDSTKGNDAVNNA</sequence>
<dbReference type="Gene3D" id="2.60.120.920">
    <property type="match status" value="1"/>
</dbReference>
<reference evidence="5" key="1">
    <citation type="submission" date="2021-01" db="UniProtKB">
        <authorList>
            <consortium name="EnsemblPlants"/>
        </authorList>
    </citation>
    <scope>IDENTIFICATION</scope>
</reference>
<dbReference type="InterPro" id="IPR043136">
    <property type="entry name" value="B30.2/SPRY_sf"/>
</dbReference>
<dbReference type="Proteomes" id="UP000594263">
    <property type="component" value="Unplaced"/>
</dbReference>
<feature type="compositionally biased region" description="Acidic residues" evidence="3">
    <location>
        <begin position="103"/>
        <end position="115"/>
    </location>
</feature>
<dbReference type="Gramene" id="Kaladp0045s0419.1.v1.1">
    <property type="protein sequence ID" value="Kaladp0045s0419.1.v1.1"/>
    <property type="gene ID" value="Kaladp0045s0419.v1.1"/>
</dbReference>
<evidence type="ECO:0000313" key="5">
    <source>
        <dbReference type="EnsemblPlants" id="Kaladp0045s0419.1.v1.1"/>
    </source>
</evidence>
<dbReference type="AlphaFoldDB" id="A0A7N0TU51"/>
<dbReference type="InterPro" id="IPR037353">
    <property type="entry name" value="ASH2"/>
</dbReference>